<evidence type="ECO:0000313" key="2">
    <source>
        <dbReference type="Proteomes" id="UP000775213"/>
    </source>
</evidence>
<accession>A0AAV7GF14</accession>
<comment type="caution">
    <text evidence="1">The sequence shown here is derived from an EMBL/GenBank/DDBJ whole genome shotgun (WGS) entry which is preliminary data.</text>
</comment>
<sequence length="133" mass="14709">MLKAENKRSQTFIVEKEATLSDIESSRDHVQEARDHIYEVEVKALEQQCIDKGFIRGFSKGVHLVQRKVGVEVTGLTPSQASDDSPIDFDGAKIVLDDSHIVLDDQLFGLIVPDNTRIVLDDSAQSCLNLSGN</sequence>
<dbReference type="AlphaFoldDB" id="A0AAV7GF14"/>
<dbReference type="EMBL" id="JAGFBR010000015">
    <property type="protein sequence ID" value="KAH0454363.1"/>
    <property type="molecule type" value="Genomic_DNA"/>
</dbReference>
<organism evidence="1 2">
    <name type="scientific">Dendrobium chrysotoxum</name>
    <name type="common">Orchid</name>
    <dbReference type="NCBI Taxonomy" id="161865"/>
    <lineage>
        <taxon>Eukaryota</taxon>
        <taxon>Viridiplantae</taxon>
        <taxon>Streptophyta</taxon>
        <taxon>Embryophyta</taxon>
        <taxon>Tracheophyta</taxon>
        <taxon>Spermatophyta</taxon>
        <taxon>Magnoliopsida</taxon>
        <taxon>Liliopsida</taxon>
        <taxon>Asparagales</taxon>
        <taxon>Orchidaceae</taxon>
        <taxon>Epidendroideae</taxon>
        <taxon>Malaxideae</taxon>
        <taxon>Dendrobiinae</taxon>
        <taxon>Dendrobium</taxon>
    </lineage>
</organism>
<keyword evidence="2" id="KW-1185">Reference proteome</keyword>
<gene>
    <name evidence="1" type="ORF">IEQ34_016287</name>
</gene>
<name>A0AAV7GF14_DENCH</name>
<proteinExistence type="predicted"/>
<reference evidence="1 2" key="1">
    <citation type="journal article" date="2021" name="Hortic Res">
        <title>Chromosome-scale assembly of the Dendrobium chrysotoxum genome enhances the understanding of orchid evolution.</title>
        <authorList>
            <person name="Zhang Y."/>
            <person name="Zhang G.Q."/>
            <person name="Zhang D."/>
            <person name="Liu X.D."/>
            <person name="Xu X.Y."/>
            <person name="Sun W.H."/>
            <person name="Yu X."/>
            <person name="Zhu X."/>
            <person name="Wang Z.W."/>
            <person name="Zhao X."/>
            <person name="Zhong W.Y."/>
            <person name="Chen H."/>
            <person name="Yin W.L."/>
            <person name="Huang T."/>
            <person name="Niu S.C."/>
            <person name="Liu Z.J."/>
        </authorList>
    </citation>
    <scope>NUCLEOTIDE SEQUENCE [LARGE SCALE GENOMIC DNA]</scope>
    <source>
        <strain evidence="1">Lindl</strain>
    </source>
</reference>
<evidence type="ECO:0000313" key="1">
    <source>
        <dbReference type="EMBL" id="KAH0454363.1"/>
    </source>
</evidence>
<protein>
    <submittedName>
        <fullName evidence="1">Uncharacterized protein</fullName>
    </submittedName>
</protein>
<dbReference type="Proteomes" id="UP000775213">
    <property type="component" value="Unassembled WGS sequence"/>
</dbReference>